<keyword evidence="2" id="KW-1185">Reference proteome</keyword>
<organism evidence="1 2">
    <name type="scientific">Halomonas lysinitropha</name>
    <dbReference type="NCBI Taxonomy" id="2607506"/>
    <lineage>
        <taxon>Bacteria</taxon>
        <taxon>Pseudomonadati</taxon>
        <taxon>Pseudomonadota</taxon>
        <taxon>Gammaproteobacteria</taxon>
        <taxon>Oceanospirillales</taxon>
        <taxon>Halomonadaceae</taxon>
        <taxon>Halomonas</taxon>
    </lineage>
</organism>
<reference evidence="1 2" key="1">
    <citation type="submission" date="2019-09" db="EMBL/GenBank/DDBJ databases">
        <authorList>
            <person name="Criscuolo A."/>
        </authorList>
    </citation>
    <scope>NUCLEOTIDE SEQUENCE [LARGE SCALE GENOMIC DNA]</scope>
    <source>
        <strain evidence="2">3(2)</strain>
    </source>
</reference>
<dbReference type="RefSeq" id="WP_192576513.1">
    <property type="nucleotide sequence ID" value="NZ_CABVOU010000039.1"/>
</dbReference>
<accession>A0A5K1I9A5</accession>
<dbReference type="AlphaFoldDB" id="A0A5K1I9A5"/>
<proteinExistence type="predicted"/>
<evidence type="ECO:0000313" key="1">
    <source>
        <dbReference type="EMBL" id="VVZ96668.1"/>
    </source>
</evidence>
<dbReference type="Proteomes" id="UP000326725">
    <property type="component" value="Unassembled WGS sequence"/>
</dbReference>
<name>A0A5K1I9A5_9GAMM</name>
<gene>
    <name evidence="1" type="ORF">HALO32_02771</name>
</gene>
<dbReference type="EMBL" id="CABVOU010000039">
    <property type="protein sequence ID" value="VVZ96668.1"/>
    <property type="molecule type" value="Genomic_DNA"/>
</dbReference>
<evidence type="ECO:0000313" key="2">
    <source>
        <dbReference type="Proteomes" id="UP000326725"/>
    </source>
</evidence>
<protein>
    <submittedName>
        <fullName evidence="1">Uncharacterized protein</fullName>
    </submittedName>
</protein>
<sequence>MNVKQIATIWDHPLPARPLRSARRRRERLLTTGRRPEARLPRFYI</sequence>